<dbReference type="Proteomes" id="UP000005695">
    <property type="component" value="Unassembled WGS sequence"/>
</dbReference>
<protein>
    <submittedName>
        <fullName evidence="1">Uncharacterized protein</fullName>
    </submittedName>
</protein>
<comment type="caution">
    <text evidence="1">The sequence shown here is derived from an EMBL/GenBank/DDBJ whole genome shotgun (WGS) entry which is preliminary data.</text>
</comment>
<dbReference type="EMBL" id="AAEW02000019">
    <property type="protein sequence ID" value="EAT14725.1"/>
    <property type="molecule type" value="Genomic_DNA"/>
</dbReference>
<keyword evidence="2" id="KW-1185">Reference proteome</keyword>
<gene>
    <name evidence="1" type="ORF">Dace_0690</name>
</gene>
<dbReference type="SUPFAM" id="SSF89372">
    <property type="entry name" value="Fucose-specific lectin"/>
    <property type="match status" value="1"/>
</dbReference>
<dbReference type="AlphaFoldDB" id="Q1JWR9"/>
<accession>Q1JWR9</accession>
<dbReference type="PROSITE" id="PS51257">
    <property type="entry name" value="PROKAR_LIPOPROTEIN"/>
    <property type="match status" value="1"/>
</dbReference>
<reference evidence="1" key="1">
    <citation type="submission" date="2006-05" db="EMBL/GenBank/DDBJ databases">
        <title>Annotation of the draft genome assembly of Desulfuromonas acetoxidans DSM 684.</title>
        <authorList>
            <consortium name="US DOE Joint Genome Institute (JGI-ORNL)"/>
            <person name="Larimer F."/>
            <person name="Land M."/>
            <person name="Hauser L."/>
        </authorList>
    </citation>
    <scope>NUCLEOTIDE SEQUENCE [LARGE SCALE GENOMIC DNA]</scope>
    <source>
        <strain evidence="1">DSM 684</strain>
    </source>
</reference>
<evidence type="ECO:0000313" key="1">
    <source>
        <dbReference type="EMBL" id="EAT14725.1"/>
    </source>
</evidence>
<reference evidence="1" key="2">
    <citation type="submission" date="2006-05" db="EMBL/GenBank/DDBJ databases">
        <title>Sequencing of the draft genome and assembly of Desulfuromonas acetoxidans DSM 684.</title>
        <authorList>
            <consortium name="US DOE Joint Genome Institute (JGI-PGF)"/>
            <person name="Copeland A."/>
            <person name="Lucas S."/>
            <person name="Lapidus A."/>
            <person name="Barry K."/>
            <person name="Detter J.C."/>
            <person name="Glavina del Rio T."/>
            <person name="Hammon N."/>
            <person name="Israni S."/>
            <person name="Dalin E."/>
            <person name="Tice H."/>
            <person name="Bruce D."/>
            <person name="Pitluck S."/>
            <person name="Richardson P."/>
        </authorList>
    </citation>
    <scope>NUCLEOTIDE SEQUENCE [LARGE SCALE GENOMIC DNA]</scope>
    <source>
        <strain evidence="1">DSM 684</strain>
    </source>
</reference>
<dbReference type="OrthoDB" id="7846629at2"/>
<proteinExistence type="predicted"/>
<dbReference type="Gene3D" id="2.60.120.560">
    <property type="entry name" value="Exo-inulinase, domain 1"/>
    <property type="match status" value="1"/>
</dbReference>
<dbReference type="InterPro" id="IPR036278">
    <property type="entry name" value="Sialidase_sf"/>
</dbReference>
<organism evidence="1 2">
    <name type="scientific">Desulfuromonas acetoxidans (strain DSM 684 / 11070)</name>
    <dbReference type="NCBI Taxonomy" id="281689"/>
    <lineage>
        <taxon>Bacteria</taxon>
        <taxon>Pseudomonadati</taxon>
        <taxon>Thermodesulfobacteriota</taxon>
        <taxon>Desulfuromonadia</taxon>
        <taxon>Desulfuromonadales</taxon>
        <taxon>Desulfuromonadaceae</taxon>
        <taxon>Desulfuromonas</taxon>
    </lineage>
</organism>
<dbReference type="SUPFAM" id="SSF50939">
    <property type="entry name" value="Sialidases"/>
    <property type="match status" value="1"/>
</dbReference>
<name>Q1JWR9_DESA6</name>
<evidence type="ECO:0000313" key="2">
    <source>
        <dbReference type="Proteomes" id="UP000005695"/>
    </source>
</evidence>
<dbReference type="RefSeq" id="WP_006002265.1">
    <property type="nucleotide sequence ID" value="NZ_AAEW02000019.1"/>
</dbReference>
<sequence>MKNYLLTVKQILVVSSLIFLVAGCEKSLERQVDGQPGFRVRSDFSAPLNADHGWAGALNENVTVEADQPFRIRVEVEHSAQMAESQQYRLEYRRNNGDWLPIEAHDFPHPQREMDVDFSLLTDGDQSSGCMVATGSPSNMIVVAEQHDQMLRINAGDETFSGFFPAPWEVTELAAQFRLPAQSCNGIAFVVGYVDPDNYCRVSLNPTAQTLNISQIIDGDEETCGETHAVIPGGAWLEIEIEIARNAIEVSFQDGAVELEAALRRPIVLSGPGFQVPSQTQLDFQSIALAGEAKTPRVSIVACSAYEQGTATEDLLTGSRQPFQAGVGISLAEKTPQWDGENAHTEYEWPLVIRRYADGAVTNNQDDTFEFRLVNADGVVQTLSHTSVVRLAIPPGHVGGTFIENPGRIGPWQASNGDLYFMMEPAETDNVFMMMKSTDDGRTWQEVDGEHRPQTDDLESVDSRLVGDTIHILHQVTRSTRYHAFRTSDHPSQPDSWAVCDEVAGTATAIAQTASMVVRSDGTVVAFYLGQEKIHFSTRKKNGTWSAMRTIDGGRRPNQAGPQAVLGNDDVIHLAYYGIDGTIWYRRLLANGTLTPRQAIATGAGTTRAEYGAVLPLIYNADKDEVVIIYRLASDLLWERRVTSTGVVSDATLVTDMKVVIDAVDSQQAGAHAVLNGDTVHVLFIDAKSRSILSTNDSDGWQPPTIQVGNILGSWVRGTLYTRKDGVRVYGYVYDAGSDGGAGMNRFGELVLTEDVAD</sequence>